<dbReference type="OrthoDB" id="4186564at2759"/>
<protein>
    <recommendedName>
        <fullName evidence="1">HNH nuclease domain-containing protein</fullName>
    </recommendedName>
</protein>
<reference evidence="3" key="1">
    <citation type="journal article" date="2015" name="PLoS Genet.">
        <title>The dynamic genome and transcriptome of the human fungal pathogen Blastomyces and close relative Emmonsia.</title>
        <authorList>
            <person name="Munoz J.F."/>
            <person name="Gauthier G.M."/>
            <person name="Desjardins C.A."/>
            <person name="Gallo J.E."/>
            <person name="Holder J."/>
            <person name="Sullivan T.D."/>
            <person name="Marty A.J."/>
            <person name="Carmen J.C."/>
            <person name="Chen Z."/>
            <person name="Ding L."/>
            <person name="Gujja S."/>
            <person name="Magrini V."/>
            <person name="Misas E."/>
            <person name="Mitreva M."/>
            <person name="Priest M."/>
            <person name="Saif S."/>
            <person name="Whiston E.A."/>
            <person name="Young S."/>
            <person name="Zeng Q."/>
            <person name="Goldman W.E."/>
            <person name="Mardis E.R."/>
            <person name="Taylor J.W."/>
            <person name="McEwen J.G."/>
            <person name="Clay O.K."/>
            <person name="Klein B.S."/>
            <person name="Cuomo C.A."/>
        </authorList>
    </citation>
    <scope>NUCLEOTIDE SEQUENCE [LARGE SCALE GENOMIC DNA]</scope>
    <source>
        <strain evidence="3">UAMH 3008</strain>
    </source>
</reference>
<dbReference type="VEuPathDB" id="FungiDB:EMCG_06920"/>
<name>A0A0G2I9V0_9EURO</name>
<evidence type="ECO:0000313" key="2">
    <source>
        <dbReference type="EMBL" id="KKZ67392.1"/>
    </source>
</evidence>
<sequence length="403" mass="44721">MPVDGPPSPSRVLEQILDFPAISLSTTERIHADFLFNQFISYCEPLQNISSPYERTTLVRLTYEHSQSKDVFLHLFFTFIDDNDGDNQARHEAANFGRGLSRFAGFCSHAGRTPTRDREVEGMVNAFAEYLFENFFLPLKAAVSRTPQQTPTALPAPLLENVIGTPARLSTLCRDCLVRDHNRCVVTRAFNFPEAANRADRSASPKDDDERPLDFDHDDFDELEVAHIIPRSIMSAKASGGQLELSKSKKIALSILNMLDPGVVHLIEGLNIDRPTNAITLTGRAHECFGLFQISFEALDGSTHSEHTYRIHSSNQAVVQMLKLPVTCTLFPSSNCSIDPPSPQLLALHRAIATILEFSGAGEYIDRIIRDMEELSVRNDGSVELGRIVSLRLGGWLDGAAGR</sequence>
<feature type="domain" description="HNH nuclease" evidence="1">
    <location>
        <begin position="212"/>
        <end position="297"/>
    </location>
</feature>
<dbReference type="EMBL" id="LCZI01000263">
    <property type="protein sequence ID" value="KKZ67392.1"/>
    <property type="molecule type" value="Genomic_DNA"/>
</dbReference>
<accession>A0A0G2I9V0</accession>
<dbReference type="AlphaFoldDB" id="A0A0G2I9V0"/>
<comment type="caution">
    <text evidence="2">The sequence shown here is derived from an EMBL/GenBank/DDBJ whole genome shotgun (WGS) entry which is preliminary data.</text>
</comment>
<dbReference type="Pfam" id="PF13391">
    <property type="entry name" value="HNH_2"/>
    <property type="match status" value="1"/>
</dbReference>
<evidence type="ECO:0000259" key="1">
    <source>
        <dbReference type="Pfam" id="PF13391"/>
    </source>
</evidence>
<dbReference type="Proteomes" id="UP000034164">
    <property type="component" value="Unassembled WGS sequence"/>
</dbReference>
<evidence type="ECO:0000313" key="3">
    <source>
        <dbReference type="Proteomes" id="UP000034164"/>
    </source>
</evidence>
<gene>
    <name evidence="2" type="ORF">EMCG_06920</name>
</gene>
<organism evidence="2 3">
    <name type="scientific">[Emmonsia] crescens</name>
    <dbReference type="NCBI Taxonomy" id="73230"/>
    <lineage>
        <taxon>Eukaryota</taxon>
        <taxon>Fungi</taxon>
        <taxon>Dikarya</taxon>
        <taxon>Ascomycota</taxon>
        <taxon>Pezizomycotina</taxon>
        <taxon>Eurotiomycetes</taxon>
        <taxon>Eurotiomycetidae</taxon>
        <taxon>Onygenales</taxon>
        <taxon>Ajellomycetaceae</taxon>
        <taxon>Emergomyces</taxon>
    </lineage>
</organism>
<dbReference type="InterPro" id="IPR003615">
    <property type="entry name" value="HNH_nuc"/>
</dbReference>
<proteinExistence type="predicted"/>